<comment type="caution">
    <text evidence="2">The sequence shown here is derived from an EMBL/GenBank/DDBJ whole genome shotgun (WGS) entry which is preliminary data.</text>
</comment>
<dbReference type="InterPro" id="IPR021257">
    <property type="entry name" value="DUF2809"/>
</dbReference>
<feature type="transmembrane region" description="Helical" evidence="1">
    <location>
        <begin position="29"/>
        <end position="47"/>
    </location>
</feature>
<dbReference type="Proteomes" id="UP000696294">
    <property type="component" value="Unassembled WGS sequence"/>
</dbReference>
<keyword evidence="3" id="KW-1185">Reference proteome</keyword>
<protein>
    <submittedName>
        <fullName evidence="2">DUF2809 domain-containing protein</fullName>
    </submittedName>
</protein>
<accession>A0ABX1B7J8</accession>
<evidence type="ECO:0000313" key="3">
    <source>
        <dbReference type="Proteomes" id="UP000696294"/>
    </source>
</evidence>
<dbReference type="Pfam" id="PF10990">
    <property type="entry name" value="DUF2809"/>
    <property type="match status" value="1"/>
</dbReference>
<dbReference type="EMBL" id="JAATEP010000025">
    <property type="protein sequence ID" value="NJP93795.1"/>
    <property type="molecule type" value="Genomic_DNA"/>
</dbReference>
<keyword evidence="1" id="KW-0812">Transmembrane</keyword>
<keyword evidence="1" id="KW-1133">Transmembrane helix</keyword>
<evidence type="ECO:0000256" key="1">
    <source>
        <dbReference type="SAM" id="Phobius"/>
    </source>
</evidence>
<evidence type="ECO:0000313" key="2">
    <source>
        <dbReference type="EMBL" id="NJP93795.1"/>
    </source>
</evidence>
<dbReference type="RefSeq" id="WP_168014160.1">
    <property type="nucleotide sequence ID" value="NZ_JAATEP010000025.1"/>
</dbReference>
<gene>
    <name evidence="2" type="ORF">HCN51_30865</name>
</gene>
<keyword evidence="1" id="KW-0472">Membrane</keyword>
<name>A0ABX1B7J8_9ACTN</name>
<reference evidence="2 3" key="1">
    <citation type="submission" date="2020-03" db="EMBL/GenBank/DDBJ databases">
        <title>WGS of actinomycetes isolated from Thailand.</title>
        <authorList>
            <person name="Thawai C."/>
        </authorList>
    </citation>
    <scope>NUCLEOTIDE SEQUENCE [LARGE SCALE GENOMIC DNA]</scope>
    <source>
        <strain evidence="2 3">FMUSA5-5</strain>
    </source>
</reference>
<proteinExistence type="predicted"/>
<organism evidence="2 3">
    <name type="scientific">Nonomuraea composti</name>
    <dbReference type="NCBI Taxonomy" id="2720023"/>
    <lineage>
        <taxon>Bacteria</taxon>
        <taxon>Bacillati</taxon>
        <taxon>Actinomycetota</taxon>
        <taxon>Actinomycetes</taxon>
        <taxon>Streptosporangiales</taxon>
        <taxon>Streptosporangiaceae</taxon>
        <taxon>Nonomuraea</taxon>
    </lineage>
</organism>
<sequence>MLLLGGFALVIGAFVLFYRGPGQPFIRGYVSDVSATMLVYALLGLLWRTTAARRALTTAAIAAAVEIYQLVGTTPPGVGGVLVGAFPDPWDLVAYAVGVAVALAWERRTGRSGDRAGRLSDTTPPAH</sequence>